<feature type="region of interest" description="Disordered" evidence="1">
    <location>
        <begin position="123"/>
        <end position="155"/>
    </location>
</feature>
<evidence type="ECO:0000313" key="3">
    <source>
        <dbReference type="Proteomes" id="UP000297245"/>
    </source>
</evidence>
<evidence type="ECO:0000313" key="2">
    <source>
        <dbReference type="EMBL" id="THV00175.1"/>
    </source>
</evidence>
<evidence type="ECO:0008006" key="4">
    <source>
        <dbReference type="Google" id="ProtNLM"/>
    </source>
</evidence>
<keyword evidence="3" id="KW-1185">Reference proteome</keyword>
<accession>A0A4S8MCC4</accession>
<name>A0A4S8MCC4_DENBC</name>
<protein>
    <recommendedName>
        <fullName evidence="4">F-box domain-containing protein</fullName>
    </recommendedName>
</protein>
<dbReference type="EMBL" id="ML179108">
    <property type="protein sequence ID" value="THV00175.1"/>
    <property type="molecule type" value="Genomic_DNA"/>
</dbReference>
<gene>
    <name evidence="2" type="ORF">K435DRAFT_855017</name>
</gene>
<organism evidence="2 3">
    <name type="scientific">Dendrothele bispora (strain CBS 962.96)</name>
    <dbReference type="NCBI Taxonomy" id="1314807"/>
    <lineage>
        <taxon>Eukaryota</taxon>
        <taxon>Fungi</taxon>
        <taxon>Dikarya</taxon>
        <taxon>Basidiomycota</taxon>
        <taxon>Agaricomycotina</taxon>
        <taxon>Agaricomycetes</taxon>
        <taxon>Agaricomycetidae</taxon>
        <taxon>Agaricales</taxon>
        <taxon>Agaricales incertae sedis</taxon>
        <taxon>Dendrothele</taxon>
    </lineage>
</organism>
<reference evidence="2 3" key="1">
    <citation type="journal article" date="2019" name="Nat. Ecol. Evol.">
        <title>Megaphylogeny resolves global patterns of mushroom evolution.</title>
        <authorList>
            <person name="Varga T."/>
            <person name="Krizsan K."/>
            <person name="Foldi C."/>
            <person name="Dima B."/>
            <person name="Sanchez-Garcia M."/>
            <person name="Sanchez-Ramirez S."/>
            <person name="Szollosi G.J."/>
            <person name="Szarkandi J.G."/>
            <person name="Papp V."/>
            <person name="Albert L."/>
            <person name="Andreopoulos W."/>
            <person name="Angelini C."/>
            <person name="Antonin V."/>
            <person name="Barry K.W."/>
            <person name="Bougher N.L."/>
            <person name="Buchanan P."/>
            <person name="Buyck B."/>
            <person name="Bense V."/>
            <person name="Catcheside P."/>
            <person name="Chovatia M."/>
            <person name="Cooper J."/>
            <person name="Damon W."/>
            <person name="Desjardin D."/>
            <person name="Finy P."/>
            <person name="Geml J."/>
            <person name="Haridas S."/>
            <person name="Hughes K."/>
            <person name="Justo A."/>
            <person name="Karasinski D."/>
            <person name="Kautmanova I."/>
            <person name="Kiss B."/>
            <person name="Kocsube S."/>
            <person name="Kotiranta H."/>
            <person name="LaButti K.M."/>
            <person name="Lechner B.E."/>
            <person name="Liimatainen K."/>
            <person name="Lipzen A."/>
            <person name="Lukacs Z."/>
            <person name="Mihaltcheva S."/>
            <person name="Morgado L.N."/>
            <person name="Niskanen T."/>
            <person name="Noordeloos M.E."/>
            <person name="Ohm R.A."/>
            <person name="Ortiz-Santana B."/>
            <person name="Ovrebo C."/>
            <person name="Racz N."/>
            <person name="Riley R."/>
            <person name="Savchenko A."/>
            <person name="Shiryaev A."/>
            <person name="Soop K."/>
            <person name="Spirin V."/>
            <person name="Szebenyi C."/>
            <person name="Tomsovsky M."/>
            <person name="Tulloss R.E."/>
            <person name="Uehling J."/>
            <person name="Grigoriev I.V."/>
            <person name="Vagvolgyi C."/>
            <person name="Papp T."/>
            <person name="Martin F.M."/>
            <person name="Miettinen O."/>
            <person name="Hibbett D.S."/>
            <person name="Nagy L.G."/>
        </authorList>
    </citation>
    <scope>NUCLEOTIDE SEQUENCE [LARGE SCALE GENOMIC DNA]</scope>
    <source>
        <strain evidence="2 3">CBS 962.96</strain>
    </source>
</reference>
<evidence type="ECO:0000256" key="1">
    <source>
        <dbReference type="SAM" id="MobiDB-lite"/>
    </source>
</evidence>
<feature type="compositionally biased region" description="Polar residues" evidence="1">
    <location>
        <begin position="123"/>
        <end position="135"/>
    </location>
</feature>
<dbReference type="OrthoDB" id="2745898at2759"/>
<dbReference type="AlphaFoldDB" id="A0A4S8MCC4"/>
<dbReference type="Proteomes" id="UP000297245">
    <property type="component" value="Unassembled WGS sequence"/>
</dbReference>
<proteinExistence type="predicted"/>
<sequence length="385" mass="43112">MSISQSRPYRSGHSSVPTLPQETFELIIDELRDSAEALASCSLVRRSWLPRSRHHLFRHIELNIVDPEALDTGPEAPRSSNRHSSSITASRCVSTNDFSPSFSNPEIVACVRGLSLNITYPQSTLDSHNHGQPHSTARKHIGQQRDQSGYTSSFSSTPTIPFTIPFTELRYLSLCCGDIEIVDTKDSRLKRLMTICTMADAAILYRCEGKNAEDPGGEQGSGRPLEVWVDRWEESLWHLSLDIPSSSVKDYFQNAAFESASKLSILQLFLSRVEDLQPILQTLASTSHQACRLVRLHLDFDEPPTSDSLQQVTLYQTAILKFLQSVPSVRSLTLGVGAMGLEHRRFFRRTNESCAISLYDLFPTLIGRGIVELGSPEQWWKDSGM</sequence>